<proteinExistence type="predicted"/>
<evidence type="ECO:0000313" key="2">
    <source>
        <dbReference type="WBParaSite" id="JU765_v2.g16445.t1"/>
    </source>
</evidence>
<evidence type="ECO:0000313" key="1">
    <source>
        <dbReference type="Proteomes" id="UP000887576"/>
    </source>
</evidence>
<dbReference type="Proteomes" id="UP000887576">
    <property type="component" value="Unplaced"/>
</dbReference>
<organism evidence="1 2">
    <name type="scientific">Panagrolaimus sp. JU765</name>
    <dbReference type="NCBI Taxonomy" id="591449"/>
    <lineage>
        <taxon>Eukaryota</taxon>
        <taxon>Metazoa</taxon>
        <taxon>Ecdysozoa</taxon>
        <taxon>Nematoda</taxon>
        <taxon>Chromadorea</taxon>
        <taxon>Rhabditida</taxon>
        <taxon>Tylenchina</taxon>
        <taxon>Panagrolaimomorpha</taxon>
        <taxon>Panagrolaimoidea</taxon>
        <taxon>Panagrolaimidae</taxon>
        <taxon>Panagrolaimus</taxon>
    </lineage>
</organism>
<name>A0AC34QHT2_9BILA</name>
<reference evidence="2" key="1">
    <citation type="submission" date="2022-11" db="UniProtKB">
        <authorList>
            <consortium name="WormBaseParasite"/>
        </authorList>
    </citation>
    <scope>IDENTIFICATION</scope>
</reference>
<accession>A0AC34QHT2</accession>
<sequence length="643" mass="70911">MGWHPLIWLLISVTAVSSQRSDDFVPQVKILTELFPVSNAQQVSQITWRVFGRMPSEVVYCVSEAPVSQLRFVCLDCAQKNITDMVNVLNSAQDLTRNAGFPTVSLKNIDVNPNWTGISIMCQAALHSGTVDSAPVIINVEYLKNVHVVDANGQSPIRIPNQGNVFYVECIRGPDGICQQTGRRKTLRCAAQSNPPPTTYQWLKNGEISSGNGADITIGTEWIGKSIQCSANNGLYPIDDMPRSQAVSIEPYSAARLIRTNFQQVQLNKPFSSGNRIEMNQAITLACLVEGNPRPIVFWRLRKPNGEVVDAACPQGYEGKMRERPTPANTIPNNNNIMQMEASCELHISNYSYSGQYWCAACSYVSLGYPECSPSLDVPGEEILNLQVQGPPMMSDNPPSIEQIGTSTAVITVHYCAEPMPRPPRDIVFAVDSNDLQLSQSWQNFRFDSITSNNSVPNCYFARLQISPVHDGDKSRQIVLKIQNQYGSKQIPISLADLLGDETTHESVATIIILVILGLIALGLIVIVGVILCMRRHLCCFAPSKETHYSAASNTGNLKAVPEHYADNVATSHTFYPDQGMEVMTGESIYISKEEVKPTGLKSSREGLNFCEIDLTDRRQTTMTKHYPYPLPLATSNADSSTV</sequence>
<dbReference type="WBParaSite" id="JU765_v2.g16445.t1">
    <property type="protein sequence ID" value="JU765_v2.g16445.t1"/>
    <property type="gene ID" value="JU765_v2.g16445"/>
</dbReference>
<protein>
    <submittedName>
        <fullName evidence="2">Ig-like domain-containing protein</fullName>
    </submittedName>
</protein>